<dbReference type="SMART" id="SM00458">
    <property type="entry name" value="RICIN"/>
    <property type="match status" value="2"/>
</dbReference>
<keyword evidence="4" id="KW-1185">Reference proteome</keyword>
<sequence>MPSPHLTRRTMLSTAAAAAAAGTTTTALSPPAGANETAPSALPLGTVRLRPGRFHDNQARTLAYLRDIDVDRLLYSFRANHGLPTEGAEPCGGWEAPDFEFRSHSQGHFLTAWSHAWAVLGDTACRDKAERMVAGLAACQAADADFNDGYLSGFPESDFDTVETGRRQGVPYYCVHKTLQGLLDVWRLIGSAQARDVLFALAGWVDWRTGRLSREQMQTALGIEFGGMNDVLTELHFRTGDDRWLTTARRFDHDAVFEPLREGRDELAGLHANTQIPKIVGAAKEHRATGDASYRDIAENFWRLTTGAHTYVIGGNSRGEFFQTQHMIAGNLADDSCEACNTYNMLKLAREMWSQNPDRAELFDYCEGALYNHLLGQQHPGSEHGHVCYFTSLRAGGRRGERGPAVGGGSYSTDYGTFWCCQATALETNTGLADAVYAADGTVLTVNLYIPSEIDWAEQGVRVVQETAFPVSDTTVLTVEGSGRWTMRLRVPGWCDDAAIAVNGQPQNVGGAPGSYASLTREWSPGDTVEVRLPMRLSMRAANDDANTSAVLYGPVVLCGDYGDTEISEAPTLDPATIARVDDRSLAFTAEASGATVRLIPFYDAHDLNYVVYWDASGRDGGSEPRYRLRNEASGLVLGVQDMSTADGAPVLQWDDSHTPDHWWHAEPSEDALKLRNFHSRKVLGIQDASSADGARALQWSDTGTPDHLWSIVDDGAGSHRIVNGNSDKPLGLLDGSTARGAVAVQDADDGSPDNSWRLVPDGTLLLRNVHSGLFLSVDGASLGNGALAVQAENDGAQAHLWTAVPDGDDLKIRNVHSGKVLGVENESTEAGAAVLQWEDNGTDDHLWSLLHSGDGTYRLRCRNGGKVLSVDDSSTDAGTPLVTWNDDGNESTLWRLA</sequence>
<dbReference type="InterPro" id="IPR008928">
    <property type="entry name" value="6-hairpin_glycosidase_sf"/>
</dbReference>
<proteinExistence type="predicted"/>
<dbReference type="InterPro" id="IPR006311">
    <property type="entry name" value="TAT_signal"/>
</dbReference>
<dbReference type="Pfam" id="PF14200">
    <property type="entry name" value="RicinB_lectin_2"/>
    <property type="match status" value="2"/>
</dbReference>
<keyword evidence="1" id="KW-0732">Signal</keyword>
<gene>
    <name evidence="3" type="ORF">ACFPET_20470</name>
</gene>
<dbReference type="Pfam" id="PF07944">
    <property type="entry name" value="Beta-AFase-like_GH127_cat"/>
    <property type="match status" value="1"/>
</dbReference>
<evidence type="ECO:0000313" key="4">
    <source>
        <dbReference type="Proteomes" id="UP001595823"/>
    </source>
</evidence>
<reference evidence="4" key="1">
    <citation type="journal article" date="2019" name="Int. J. Syst. Evol. Microbiol.">
        <title>The Global Catalogue of Microorganisms (GCM) 10K type strain sequencing project: providing services to taxonomists for standard genome sequencing and annotation.</title>
        <authorList>
            <consortium name="The Broad Institute Genomics Platform"/>
            <consortium name="The Broad Institute Genome Sequencing Center for Infectious Disease"/>
            <person name="Wu L."/>
            <person name="Ma J."/>
        </authorList>
    </citation>
    <scope>NUCLEOTIDE SEQUENCE [LARGE SCALE GENOMIC DNA]</scope>
    <source>
        <strain evidence="4">IBRC-M 10908</strain>
    </source>
</reference>
<dbReference type="Pfam" id="PF20736">
    <property type="entry name" value="Glyco_hydro127M"/>
    <property type="match status" value="1"/>
</dbReference>
<dbReference type="Proteomes" id="UP001595823">
    <property type="component" value="Unassembled WGS sequence"/>
</dbReference>
<feature type="domain" description="Ricin B lectin" evidence="2">
    <location>
        <begin position="624"/>
        <end position="760"/>
    </location>
</feature>
<dbReference type="PANTHER" id="PTHR31151">
    <property type="entry name" value="PROLINE-TRNA LIGASE (DUF1680)"/>
    <property type="match status" value="1"/>
</dbReference>
<dbReference type="InterPro" id="IPR035992">
    <property type="entry name" value="Ricin_B-like_lectins"/>
</dbReference>
<feature type="domain" description="Ricin B lectin" evidence="2">
    <location>
        <begin position="762"/>
        <end position="898"/>
    </location>
</feature>
<evidence type="ECO:0000256" key="1">
    <source>
        <dbReference type="SAM" id="SignalP"/>
    </source>
</evidence>
<dbReference type="Gene3D" id="2.80.10.50">
    <property type="match status" value="2"/>
</dbReference>
<dbReference type="SUPFAM" id="SSF50370">
    <property type="entry name" value="Ricin B-like lectins"/>
    <property type="match status" value="2"/>
</dbReference>
<comment type="caution">
    <text evidence="3">The sequence shown here is derived from an EMBL/GenBank/DDBJ whole genome shotgun (WGS) entry which is preliminary data.</text>
</comment>
<dbReference type="PROSITE" id="PS50231">
    <property type="entry name" value="RICIN_B_LECTIN"/>
    <property type="match status" value="3"/>
</dbReference>
<dbReference type="InterPro" id="IPR049046">
    <property type="entry name" value="Beta-AFase-like_GH127_middle"/>
</dbReference>
<dbReference type="EMBL" id="JBHSDK010000035">
    <property type="protein sequence ID" value="MFC4337575.1"/>
    <property type="molecule type" value="Genomic_DNA"/>
</dbReference>
<evidence type="ECO:0000259" key="2">
    <source>
        <dbReference type="SMART" id="SM00458"/>
    </source>
</evidence>
<name>A0ABV8U381_9ACTN</name>
<dbReference type="SUPFAM" id="SSF48208">
    <property type="entry name" value="Six-hairpin glycosidases"/>
    <property type="match status" value="1"/>
</dbReference>
<dbReference type="CDD" id="cd00161">
    <property type="entry name" value="beta-trefoil_Ricin-like"/>
    <property type="match status" value="2"/>
</dbReference>
<feature type="chain" id="PRO_5045062480" evidence="1">
    <location>
        <begin position="35"/>
        <end position="898"/>
    </location>
</feature>
<protein>
    <submittedName>
        <fullName evidence="3">Beta-L-arabinofuranosidase domain-containing protein</fullName>
    </submittedName>
</protein>
<organism evidence="3 4">
    <name type="scientific">Salininema proteolyticum</name>
    <dbReference type="NCBI Taxonomy" id="1607685"/>
    <lineage>
        <taxon>Bacteria</taxon>
        <taxon>Bacillati</taxon>
        <taxon>Actinomycetota</taxon>
        <taxon>Actinomycetes</taxon>
        <taxon>Glycomycetales</taxon>
        <taxon>Glycomycetaceae</taxon>
        <taxon>Salininema</taxon>
    </lineage>
</organism>
<accession>A0ABV8U381</accession>
<dbReference type="RefSeq" id="WP_380624705.1">
    <property type="nucleotide sequence ID" value="NZ_JBHSDK010000035.1"/>
</dbReference>
<evidence type="ECO:0000313" key="3">
    <source>
        <dbReference type="EMBL" id="MFC4337575.1"/>
    </source>
</evidence>
<dbReference type="PANTHER" id="PTHR31151:SF0">
    <property type="entry name" value="PROLINE-TRNA LIGASE (DUF1680)"/>
    <property type="match status" value="1"/>
</dbReference>
<feature type="signal peptide" evidence="1">
    <location>
        <begin position="1"/>
        <end position="34"/>
    </location>
</feature>
<dbReference type="PROSITE" id="PS51318">
    <property type="entry name" value="TAT"/>
    <property type="match status" value="1"/>
</dbReference>
<dbReference type="InterPro" id="IPR012878">
    <property type="entry name" value="Beta-AFase-like_GH127_cat"/>
</dbReference>
<dbReference type="InterPro" id="IPR000772">
    <property type="entry name" value="Ricin_B_lectin"/>
</dbReference>